<dbReference type="AlphaFoldDB" id="A0A7U2RAU0"/>
<dbReference type="RefSeq" id="WP_034099231.1">
    <property type="nucleotide sequence ID" value="NZ_CBCRUG010000006.1"/>
</dbReference>
<dbReference type="InterPro" id="IPR001296">
    <property type="entry name" value="Glyco_trans_1"/>
</dbReference>
<name>A0A7U2RAU0_FLAPS</name>
<evidence type="ECO:0000259" key="1">
    <source>
        <dbReference type="Pfam" id="PF00534"/>
    </source>
</evidence>
<dbReference type="CDD" id="cd03811">
    <property type="entry name" value="GT4_GT28_WabH-like"/>
    <property type="match status" value="1"/>
</dbReference>
<evidence type="ECO:0000313" key="3">
    <source>
        <dbReference type="Proteomes" id="UP000596329"/>
    </source>
</evidence>
<reference evidence="2 3" key="1">
    <citation type="submission" date="2020-07" db="EMBL/GenBank/DDBJ databases">
        <title>Genomic characterization of Flavobacterium psychrophilum strains.</title>
        <authorList>
            <person name="Castillo D."/>
            <person name="Jorgensen J."/>
            <person name="Middelboe M."/>
        </authorList>
    </citation>
    <scope>NUCLEOTIDE SEQUENCE [LARGE SCALE GENOMIC DNA]</scope>
    <source>
        <strain evidence="2 3">FPS-R7</strain>
    </source>
</reference>
<sequence length="385" mass="45739">MSKVKVLFVVGSLCRAGAERFAYEIDTALNKKKIQTTIFCLELENEISHNWKERYYDKKHLELGTPIVFKDKFLDKKKTFIDRLEGYLYRKLKITKPKKPNSDLVAFLNSFDVIHWMGEYTYIQSIPKNIQNKSLIHIMSARFQDDTIYKSFDFSNHYNFCSPFKKEELLYELNLFKDYNHTFIPLVLKMNNLNNQWKFNHEPIKKIGIFTRLDRYKPLDPFLYAFHLLLDKMPNCELHIYGNGDPKTEGIIGIIERLNIKEKVFFRGHQDNIVETVFKENLSLSWFQGYNNDRPAGYAGIDICTTGLPLLCWDFHPKPNNIVNTIYPHFKNLNEFVNYTLEILNDKEKAIVLSENQFKQTKKDRNIDLYIQVLEQEYLRIYNLC</sequence>
<keyword evidence="2" id="KW-0808">Transferase</keyword>
<evidence type="ECO:0000313" key="2">
    <source>
        <dbReference type="EMBL" id="QRE03812.1"/>
    </source>
</evidence>
<protein>
    <submittedName>
        <fullName evidence="2">Glycosyltransferase</fullName>
    </submittedName>
</protein>
<proteinExistence type="predicted"/>
<dbReference type="GO" id="GO:0016757">
    <property type="term" value="F:glycosyltransferase activity"/>
    <property type="evidence" value="ECO:0007669"/>
    <property type="project" value="InterPro"/>
</dbReference>
<dbReference type="EMBL" id="CP059075">
    <property type="protein sequence ID" value="QRE03812.1"/>
    <property type="molecule type" value="Genomic_DNA"/>
</dbReference>
<gene>
    <name evidence="2" type="ORF">H0H26_13185</name>
</gene>
<dbReference type="Proteomes" id="UP000596329">
    <property type="component" value="Chromosome"/>
</dbReference>
<dbReference type="Gene3D" id="3.40.50.2000">
    <property type="entry name" value="Glycogen Phosphorylase B"/>
    <property type="match status" value="1"/>
</dbReference>
<dbReference type="SUPFAM" id="SSF53756">
    <property type="entry name" value="UDP-Glycosyltransferase/glycogen phosphorylase"/>
    <property type="match status" value="1"/>
</dbReference>
<feature type="domain" description="Glycosyl transferase family 1" evidence="1">
    <location>
        <begin position="205"/>
        <end position="357"/>
    </location>
</feature>
<accession>A0A7U2RAU0</accession>
<dbReference type="Pfam" id="PF00534">
    <property type="entry name" value="Glycos_transf_1"/>
    <property type="match status" value="1"/>
</dbReference>
<organism evidence="2 3">
    <name type="scientific">Flavobacterium psychrophilum</name>
    <dbReference type="NCBI Taxonomy" id="96345"/>
    <lineage>
        <taxon>Bacteria</taxon>
        <taxon>Pseudomonadati</taxon>
        <taxon>Bacteroidota</taxon>
        <taxon>Flavobacteriia</taxon>
        <taxon>Flavobacteriales</taxon>
        <taxon>Flavobacteriaceae</taxon>
        <taxon>Flavobacterium</taxon>
    </lineage>
</organism>